<comment type="caution">
    <text evidence="1">The sequence shown here is derived from an EMBL/GenBank/DDBJ whole genome shotgun (WGS) entry which is preliminary data.</text>
</comment>
<organism evidence="1 3">
    <name type="scientific">Didymodactylos carnosus</name>
    <dbReference type="NCBI Taxonomy" id="1234261"/>
    <lineage>
        <taxon>Eukaryota</taxon>
        <taxon>Metazoa</taxon>
        <taxon>Spiralia</taxon>
        <taxon>Gnathifera</taxon>
        <taxon>Rotifera</taxon>
        <taxon>Eurotatoria</taxon>
        <taxon>Bdelloidea</taxon>
        <taxon>Philodinida</taxon>
        <taxon>Philodinidae</taxon>
        <taxon>Didymodactylos</taxon>
    </lineage>
</organism>
<evidence type="ECO:0000313" key="3">
    <source>
        <dbReference type="Proteomes" id="UP000663829"/>
    </source>
</evidence>
<sequence length="121" mass="12800">MRTAIVQHFRQEPTDNTMAHPDHTLTSIGQVQCRRPPAGARCTCAVPSSAGPVCPTIATQRRPLALSDCGGGTGNLPPPTGRWGVGDLAGVAPAWATPRPLLQLFRLARSCPRQCLSPRPA</sequence>
<name>A0A816FQY2_9BILA</name>
<dbReference type="Proteomes" id="UP000663829">
    <property type="component" value="Unassembled WGS sequence"/>
</dbReference>
<evidence type="ECO:0000313" key="2">
    <source>
        <dbReference type="EMBL" id="CAF4620398.1"/>
    </source>
</evidence>
<proteinExistence type="predicted"/>
<reference evidence="1" key="1">
    <citation type="submission" date="2021-02" db="EMBL/GenBank/DDBJ databases">
        <authorList>
            <person name="Nowell W R."/>
        </authorList>
    </citation>
    <scope>NUCLEOTIDE SEQUENCE</scope>
</reference>
<gene>
    <name evidence="1" type="ORF">GPM918_LOCUS46095</name>
    <name evidence="2" type="ORF">SRO942_LOCUS49516</name>
</gene>
<evidence type="ECO:0000313" key="1">
    <source>
        <dbReference type="EMBL" id="CAF1664447.1"/>
    </source>
</evidence>
<accession>A0A816FQY2</accession>
<protein>
    <submittedName>
        <fullName evidence="1">Uncharacterized protein</fullName>
    </submittedName>
</protein>
<dbReference type="EMBL" id="CAJOBC010133339">
    <property type="protein sequence ID" value="CAF4620398.1"/>
    <property type="molecule type" value="Genomic_DNA"/>
</dbReference>
<dbReference type="Proteomes" id="UP000681722">
    <property type="component" value="Unassembled WGS sequence"/>
</dbReference>
<dbReference type="AlphaFoldDB" id="A0A816FQY2"/>
<keyword evidence="3" id="KW-1185">Reference proteome</keyword>
<dbReference type="EMBL" id="CAJNOQ010057617">
    <property type="protein sequence ID" value="CAF1664447.1"/>
    <property type="molecule type" value="Genomic_DNA"/>
</dbReference>